<dbReference type="Gene3D" id="2.70.50.70">
    <property type="match status" value="1"/>
</dbReference>
<evidence type="ECO:0000256" key="7">
    <source>
        <dbReference type="SAM" id="MobiDB-lite"/>
    </source>
</evidence>
<evidence type="ECO:0000256" key="1">
    <source>
        <dbReference type="ARBA" id="ARBA00001973"/>
    </source>
</evidence>
<evidence type="ECO:0000256" key="5">
    <source>
        <dbReference type="ARBA" id="ARBA00023180"/>
    </source>
</evidence>
<dbReference type="EMBL" id="CAJOBA010007493">
    <property type="protein sequence ID" value="CAF3803957.1"/>
    <property type="molecule type" value="Genomic_DNA"/>
</dbReference>
<evidence type="ECO:0000256" key="3">
    <source>
        <dbReference type="ARBA" id="ARBA00023008"/>
    </source>
</evidence>
<feature type="region of interest" description="Disordered" evidence="7">
    <location>
        <begin position="207"/>
        <end position="243"/>
    </location>
</feature>
<feature type="compositionally biased region" description="Low complexity" evidence="7">
    <location>
        <begin position="232"/>
        <end position="243"/>
    </location>
</feature>
<dbReference type="GO" id="GO:0046872">
    <property type="term" value="F:metal ion binding"/>
    <property type="evidence" value="ECO:0007669"/>
    <property type="project" value="UniProtKB-KW"/>
</dbReference>
<dbReference type="Pfam" id="PF03067">
    <property type="entry name" value="LPMO_10"/>
    <property type="match status" value="1"/>
</dbReference>
<organism evidence="10 11">
    <name type="scientific">Didymodactylos carnosus</name>
    <dbReference type="NCBI Taxonomy" id="1234261"/>
    <lineage>
        <taxon>Eukaryota</taxon>
        <taxon>Metazoa</taxon>
        <taxon>Spiralia</taxon>
        <taxon>Gnathifera</taxon>
        <taxon>Rotifera</taxon>
        <taxon>Eurotatoria</taxon>
        <taxon>Bdelloidea</taxon>
        <taxon>Philodinida</taxon>
        <taxon>Philodinidae</taxon>
        <taxon>Didymodactylos</taxon>
    </lineage>
</organism>
<evidence type="ECO:0000313" key="11">
    <source>
        <dbReference type="Proteomes" id="UP000682733"/>
    </source>
</evidence>
<gene>
    <name evidence="9" type="ORF">OVA965_LOCUS16222</name>
    <name evidence="10" type="ORF">TMI583_LOCUS16229</name>
</gene>
<dbReference type="PANTHER" id="PTHR36575:SF2">
    <property type="entry name" value="CHITIN-BINDING TYPE-4 DOMAIN-CONTAINING PROTEIN-RELATED"/>
    <property type="match status" value="1"/>
</dbReference>
<dbReference type="Proteomes" id="UP000682733">
    <property type="component" value="Unassembled WGS sequence"/>
</dbReference>
<keyword evidence="3" id="KW-0186">Copper</keyword>
<sequence>MQIRFLLIPLVCGHGYLQDPPARSSAWLYDPAFEQCCTYSNHMEMFCGGLQHQWNQNGGKCGICGEPYDKTDKVWEKGGSMYLGKTVRTYRKGQTIRVSVTLTANHKGYFEFRLCNVDGWSSDATQACLDQNVLEFADGTHRFKNVGDYGSTKIDLDVKLPSNVKCDHCVFQWKYTTGNNWGTDPQTGQSCGGCGAENETFMGCADIRIDGEGNGNEPTEKPQPQTTRKTQEPPQVVTQTTTR</sequence>
<keyword evidence="2" id="KW-0479">Metal-binding</keyword>
<evidence type="ECO:0000256" key="6">
    <source>
        <dbReference type="ARBA" id="ARBA00034311"/>
    </source>
</evidence>
<keyword evidence="4" id="KW-1015">Disulfide bond</keyword>
<evidence type="ECO:0000256" key="4">
    <source>
        <dbReference type="ARBA" id="ARBA00023157"/>
    </source>
</evidence>
<evidence type="ECO:0000256" key="2">
    <source>
        <dbReference type="ARBA" id="ARBA00022723"/>
    </source>
</evidence>
<reference evidence="10" key="1">
    <citation type="submission" date="2021-02" db="EMBL/GenBank/DDBJ databases">
        <authorList>
            <person name="Nowell W R."/>
        </authorList>
    </citation>
    <scope>NUCLEOTIDE SEQUENCE</scope>
</reference>
<comment type="similarity">
    <text evidence="6">Belongs to the polysaccharide monooxygenase AA13 family.</text>
</comment>
<accession>A0A8S2JEH6</accession>
<dbReference type="PANTHER" id="PTHR36575">
    <property type="entry name" value="BINDING PROTEIN, PUTATIVE (AFU_ORTHOLOGUE AFUA_1G14430)-RELATED"/>
    <property type="match status" value="1"/>
</dbReference>
<feature type="domain" description="Chitin-binding type-4" evidence="8">
    <location>
        <begin position="14"/>
        <end position="207"/>
    </location>
</feature>
<comment type="cofactor">
    <cofactor evidence="1">
        <name>Cu(2+)</name>
        <dbReference type="ChEBI" id="CHEBI:29036"/>
    </cofactor>
</comment>
<dbReference type="InterPro" id="IPR004302">
    <property type="entry name" value="Cellulose/chitin-bd_N"/>
</dbReference>
<evidence type="ECO:0000259" key="8">
    <source>
        <dbReference type="Pfam" id="PF03067"/>
    </source>
</evidence>
<proteinExistence type="inferred from homology"/>
<comment type="caution">
    <text evidence="10">The sequence shown here is derived from an EMBL/GenBank/DDBJ whole genome shotgun (WGS) entry which is preliminary data.</text>
</comment>
<keyword evidence="5" id="KW-0325">Glycoprotein</keyword>
<name>A0A8S2JEH6_9BILA</name>
<dbReference type="InterPro" id="IPR052282">
    <property type="entry name" value="Starch-active_LPMO"/>
</dbReference>
<dbReference type="EMBL" id="CAJNOK010007483">
    <property type="protein sequence ID" value="CAF1035754.1"/>
    <property type="molecule type" value="Genomic_DNA"/>
</dbReference>
<evidence type="ECO:0000313" key="9">
    <source>
        <dbReference type="EMBL" id="CAF1035754.1"/>
    </source>
</evidence>
<evidence type="ECO:0000313" key="10">
    <source>
        <dbReference type="EMBL" id="CAF3803957.1"/>
    </source>
</evidence>
<dbReference type="AlphaFoldDB" id="A0A8S2JEH6"/>
<dbReference type="Proteomes" id="UP000677228">
    <property type="component" value="Unassembled WGS sequence"/>
</dbReference>
<protein>
    <recommendedName>
        <fullName evidence="8">Chitin-binding type-4 domain-containing protein</fullName>
    </recommendedName>
</protein>